<dbReference type="Pfam" id="PF01593">
    <property type="entry name" value="Amino_oxidase"/>
    <property type="match status" value="1"/>
</dbReference>
<dbReference type="EMBL" id="UINC01006182">
    <property type="protein sequence ID" value="SVA25983.1"/>
    <property type="molecule type" value="Genomic_DNA"/>
</dbReference>
<evidence type="ECO:0000256" key="2">
    <source>
        <dbReference type="ARBA" id="ARBA00023002"/>
    </source>
</evidence>
<name>A0A381UGY4_9ZZZZ</name>
<dbReference type="Gene3D" id="3.50.50.60">
    <property type="entry name" value="FAD/NAD(P)-binding domain"/>
    <property type="match status" value="1"/>
</dbReference>
<organism evidence="4">
    <name type="scientific">marine metagenome</name>
    <dbReference type="NCBI Taxonomy" id="408172"/>
    <lineage>
        <taxon>unclassified sequences</taxon>
        <taxon>metagenomes</taxon>
        <taxon>ecological metagenomes</taxon>
    </lineage>
</organism>
<dbReference type="SUPFAM" id="SSF54373">
    <property type="entry name" value="FAD-linked reductases, C-terminal domain"/>
    <property type="match status" value="1"/>
</dbReference>
<dbReference type="InterPro" id="IPR002937">
    <property type="entry name" value="Amino_oxidase"/>
</dbReference>
<feature type="domain" description="Amine oxidase" evidence="3">
    <location>
        <begin position="24"/>
        <end position="423"/>
    </location>
</feature>
<reference evidence="4" key="1">
    <citation type="submission" date="2018-05" db="EMBL/GenBank/DDBJ databases">
        <authorList>
            <person name="Lanie J.A."/>
            <person name="Ng W.-L."/>
            <person name="Kazmierczak K.M."/>
            <person name="Andrzejewski T.M."/>
            <person name="Davidsen T.M."/>
            <person name="Wayne K.J."/>
            <person name="Tettelin H."/>
            <person name="Glass J.I."/>
            <person name="Rusch D."/>
            <person name="Podicherti R."/>
            <person name="Tsui H.-C.T."/>
            <person name="Winkler M.E."/>
        </authorList>
    </citation>
    <scope>NUCLEOTIDE SEQUENCE</scope>
</reference>
<protein>
    <recommendedName>
        <fullName evidence="3">Amine oxidase domain-containing protein</fullName>
    </recommendedName>
</protein>
<evidence type="ECO:0000313" key="4">
    <source>
        <dbReference type="EMBL" id="SVA25983.1"/>
    </source>
</evidence>
<dbReference type="InterPro" id="IPR001613">
    <property type="entry name" value="Flavin_amine_oxidase"/>
</dbReference>
<dbReference type="Gene3D" id="3.90.660.10">
    <property type="match status" value="1"/>
</dbReference>
<dbReference type="SUPFAM" id="SSF51905">
    <property type="entry name" value="FAD/NAD(P)-binding domain"/>
    <property type="match status" value="1"/>
</dbReference>
<dbReference type="PRINTS" id="PR00757">
    <property type="entry name" value="AMINEOXDASEF"/>
</dbReference>
<dbReference type="PANTHER" id="PTHR10742">
    <property type="entry name" value="FLAVIN MONOAMINE OXIDASE"/>
    <property type="match status" value="1"/>
</dbReference>
<keyword evidence="2" id="KW-0560">Oxidoreductase</keyword>
<sequence>MIVGLPKAQNDRRIYDIIIVGAGISGLAAADNLIDSGKDVLILEARDRIGGRIWSHLWNGVTIEEGANWIHTSDGNPLTKFSEKHGFITYETPLNSMVAYLNGKKIDNDEYDYLVKEFWLHIIAKQEKGQDESLAKTISDFKTKKPFSFDEKKVLNYLANSEISNEYGTDLDNLSRDYFDIGEGYGDGELVLPNGLQQITDVLKDEVDVRLNHIVTKIEYQDAGVIVYAKNKQFYAKKVLVTVPLGVLKSGDIEFSPPLPTSKQNAISELGMGLLQKHWLLFDKVFWDKDVIWILSVNEQNCECMNYTYTGKPILLCFTMGEYAKYQESLPDSNITSDIMSVLRNAYGQNIPDPIDVYFTKWASDKFSYGAYSFTAVGNTPETYYEISAPIDDLIYFAGEHTHENYPATIHGAYLSGLRAAQSMK</sequence>
<dbReference type="InterPro" id="IPR050281">
    <property type="entry name" value="Flavin_monoamine_oxidase"/>
</dbReference>
<accession>A0A381UGY4</accession>
<evidence type="ECO:0000256" key="1">
    <source>
        <dbReference type="ARBA" id="ARBA00001974"/>
    </source>
</evidence>
<dbReference type="InterPro" id="IPR036188">
    <property type="entry name" value="FAD/NAD-bd_sf"/>
</dbReference>
<evidence type="ECO:0000259" key="3">
    <source>
        <dbReference type="Pfam" id="PF01593"/>
    </source>
</evidence>
<proteinExistence type="predicted"/>
<gene>
    <name evidence="4" type="ORF">METZ01_LOCUS78837</name>
</gene>
<dbReference type="PANTHER" id="PTHR10742:SF410">
    <property type="entry name" value="LYSINE-SPECIFIC HISTONE DEMETHYLASE 2"/>
    <property type="match status" value="1"/>
</dbReference>
<dbReference type="GO" id="GO:0016491">
    <property type="term" value="F:oxidoreductase activity"/>
    <property type="evidence" value="ECO:0007669"/>
    <property type="project" value="UniProtKB-KW"/>
</dbReference>
<comment type="cofactor">
    <cofactor evidence="1">
        <name>FAD</name>
        <dbReference type="ChEBI" id="CHEBI:57692"/>
    </cofactor>
</comment>
<dbReference type="AlphaFoldDB" id="A0A381UGY4"/>